<keyword evidence="2" id="KW-0472">Membrane</keyword>
<evidence type="ECO:0000313" key="3">
    <source>
        <dbReference type="EMBL" id="WTT19322.1"/>
    </source>
</evidence>
<gene>
    <name evidence="3" type="ORF">OHA22_29250</name>
</gene>
<name>A0AAU2A6E9_9ACTN</name>
<feature type="compositionally biased region" description="Basic and acidic residues" evidence="1">
    <location>
        <begin position="1"/>
        <end position="16"/>
    </location>
</feature>
<accession>A0AAU2A6E9</accession>
<dbReference type="AlphaFoldDB" id="A0AAU2A6E9"/>
<organism evidence="3">
    <name type="scientific">Streptomyces sp. NBC_00093</name>
    <dbReference type="NCBI Taxonomy" id="2975649"/>
    <lineage>
        <taxon>Bacteria</taxon>
        <taxon>Bacillati</taxon>
        <taxon>Actinomycetota</taxon>
        <taxon>Actinomycetes</taxon>
        <taxon>Kitasatosporales</taxon>
        <taxon>Streptomycetaceae</taxon>
        <taxon>Streptomyces</taxon>
    </lineage>
</organism>
<evidence type="ECO:0000256" key="2">
    <source>
        <dbReference type="SAM" id="Phobius"/>
    </source>
</evidence>
<evidence type="ECO:0000256" key="1">
    <source>
        <dbReference type="SAM" id="MobiDB-lite"/>
    </source>
</evidence>
<feature type="region of interest" description="Disordered" evidence="1">
    <location>
        <begin position="1"/>
        <end position="45"/>
    </location>
</feature>
<reference evidence="3" key="1">
    <citation type="submission" date="2022-10" db="EMBL/GenBank/DDBJ databases">
        <title>The complete genomes of actinobacterial strains from the NBC collection.</title>
        <authorList>
            <person name="Joergensen T.S."/>
            <person name="Alvarez Arevalo M."/>
            <person name="Sterndorff E.B."/>
            <person name="Faurdal D."/>
            <person name="Vuksanovic O."/>
            <person name="Mourched A.-S."/>
            <person name="Charusanti P."/>
            <person name="Shaw S."/>
            <person name="Blin K."/>
            <person name="Weber T."/>
        </authorList>
    </citation>
    <scope>NUCLEOTIDE SEQUENCE</scope>
    <source>
        <strain evidence="3">NBC_00093</strain>
    </source>
</reference>
<feature type="transmembrane region" description="Helical" evidence="2">
    <location>
        <begin position="52"/>
        <end position="73"/>
    </location>
</feature>
<sequence>MKSDDESRGPELDPGRSRRPGPGYNVFLGPAAPARPPDPPRGRADVDDTIRLLRTLCVLIVFSSATLPMVAFAGIGMGVSPWICLVVAFGVGPLTTWAFVMAFEKIRRSSLSDGPEDRPSSGGP</sequence>
<proteinExistence type="predicted"/>
<keyword evidence="2" id="KW-1133">Transmembrane helix</keyword>
<dbReference type="EMBL" id="CP108222">
    <property type="protein sequence ID" value="WTT19322.1"/>
    <property type="molecule type" value="Genomic_DNA"/>
</dbReference>
<protein>
    <submittedName>
        <fullName evidence="3">Uncharacterized protein</fullName>
    </submittedName>
</protein>
<keyword evidence="2" id="KW-0812">Transmembrane</keyword>
<feature type="transmembrane region" description="Helical" evidence="2">
    <location>
        <begin position="79"/>
        <end position="103"/>
    </location>
</feature>